<keyword evidence="6" id="KW-0969">Cilium</keyword>
<keyword evidence="2" id="KW-0963">Cytoplasm</keyword>
<keyword evidence="6" id="KW-0966">Cell projection</keyword>
<evidence type="ECO:0000256" key="3">
    <source>
        <dbReference type="ARBA" id="ARBA00022795"/>
    </source>
</evidence>
<accession>A0A0C2BVT7</accession>
<dbReference type="GO" id="GO:0044781">
    <property type="term" value="P:bacterial-type flagellum organization"/>
    <property type="evidence" value="ECO:0007669"/>
    <property type="project" value="UniProtKB-KW"/>
</dbReference>
<dbReference type="AlphaFoldDB" id="A0A0C2BVT7"/>
<dbReference type="EMBL" id="JWJG01000028">
    <property type="protein sequence ID" value="KIF82141.1"/>
    <property type="molecule type" value="Genomic_DNA"/>
</dbReference>
<dbReference type="STRING" id="709839.TSA66_17220"/>
<evidence type="ECO:0000313" key="6">
    <source>
        <dbReference type="EMBL" id="KIF82141.1"/>
    </source>
</evidence>
<evidence type="ECO:0000256" key="5">
    <source>
        <dbReference type="ARBA" id="ARBA00093797"/>
    </source>
</evidence>
<dbReference type="RefSeq" id="WP_040040817.1">
    <property type="nucleotide sequence ID" value="NZ_JWJG01000028.1"/>
</dbReference>
<evidence type="ECO:0000256" key="4">
    <source>
        <dbReference type="ARBA" id="ARBA00023186"/>
    </source>
</evidence>
<name>A0A0C2BVT7_9BURK</name>
<keyword evidence="7" id="KW-1185">Reference proteome</keyword>
<dbReference type="Pfam" id="PF05400">
    <property type="entry name" value="FliT"/>
    <property type="match status" value="1"/>
</dbReference>
<keyword evidence="6" id="KW-0282">Flagellum</keyword>
<evidence type="ECO:0000256" key="2">
    <source>
        <dbReference type="ARBA" id="ARBA00022490"/>
    </source>
</evidence>
<evidence type="ECO:0000313" key="7">
    <source>
        <dbReference type="Proteomes" id="UP000031572"/>
    </source>
</evidence>
<protein>
    <recommendedName>
        <fullName evidence="5">Flagellar protein FliT</fullName>
    </recommendedName>
</protein>
<dbReference type="Gene3D" id="1.20.58.380">
    <property type="entry name" value="Flagellar protein flit"/>
    <property type="match status" value="1"/>
</dbReference>
<gene>
    <name evidence="6" type="ORF">TSA66_17220</name>
</gene>
<dbReference type="Proteomes" id="UP000031572">
    <property type="component" value="Unassembled WGS sequence"/>
</dbReference>
<keyword evidence="4" id="KW-0143">Chaperone</keyword>
<proteinExistence type="predicted"/>
<reference evidence="6 7" key="1">
    <citation type="submission" date="2014-12" db="EMBL/GenBank/DDBJ databases">
        <title>Denitrispirillum autotrophicum gen. nov., sp. nov., Denitrifying, Facultatively Autotrophic Bacteria Isolated from Rice Paddy Soil.</title>
        <authorList>
            <person name="Ishii S."/>
            <person name="Ashida N."/>
            <person name="Ohno H."/>
            <person name="Otsuka S."/>
            <person name="Yokota A."/>
            <person name="Senoo K."/>
        </authorList>
    </citation>
    <scope>NUCLEOTIDE SEQUENCE [LARGE SCALE GENOMIC DNA]</scope>
    <source>
        <strain evidence="6 7">TSA66</strain>
    </source>
</reference>
<sequence>MTGEEVISIYEKVAVITHQMLAAAREYDWEQLAELESQCASHVATLKRGESAVPLTGMVREQKVKFIRQILADDREIRTITEPWMEQLSVLIKSTGTERKLAQAYGANQSG</sequence>
<evidence type="ECO:0000256" key="1">
    <source>
        <dbReference type="ARBA" id="ARBA00004514"/>
    </source>
</evidence>
<dbReference type="OrthoDB" id="8527993at2"/>
<comment type="caution">
    <text evidence="6">The sequence shown here is derived from an EMBL/GenBank/DDBJ whole genome shotgun (WGS) entry which is preliminary data.</text>
</comment>
<keyword evidence="3" id="KW-1005">Bacterial flagellum biogenesis</keyword>
<organism evidence="6 7">
    <name type="scientific">Noviherbaspirillum autotrophicum</name>
    <dbReference type="NCBI Taxonomy" id="709839"/>
    <lineage>
        <taxon>Bacteria</taxon>
        <taxon>Pseudomonadati</taxon>
        <taxon>Pseudomonadota</taxon>
        <taxon>Betaproteobacteria</taxon>
        <taxon>Burkholderiales</taxon>
        <taxon>Oxalobacteraceae</taxon>
        <taxon>Noviherbaspirillum</taxon>
    </lineage>
</organism>
<dbReference type="InterPro" id="IPR008622">
    <property type="entry name" value="FliT"/>
</dbReference>
<comment type="subcellular location">
    <subcellularLocation>
        <location evidence="1">Cytoplasm</location>
        <location evidence="1">Cytosol</location>
    </subcellularLocation>
</comment>